<dbReference type="InterPro" id="IPR016032">
    <property type="entry name" value="Sig_transdc_resp-reg_C-effctor"/>
</dbReference>
<evidence type="ECO:0000256" key="2">
    <source>
        <dbReference type="ARBA" id="ARBA00023125"/>
    </source>
</evidence>
<feature type="domain" description="HTH luxR-type" evidence="4">
    <location>
        <begin position="224"/>
        <end position="289"/>
    </location>
</feature>
<evidence type="ECO:0000259" key="4">
    <source>
        <dbReference type="PROSITE" id="PS50043"/>
    </source>
</evidence>
<reference evidence="5 6" key="1">
    <citation type="submission" date="2023-07" db="EMBL/GenBank/DDBJ databases">
        <title>Sorghum-associated microbial communities from plants grown in Nebraska, USA.</title>
        <authorList>
            <person name="Schachtman D."/>
        </authorList>
    </citation>
    <scope>NUCLEOTIDE SEQUENCE [LARGE SCALE GENOMIC DNA]</scope>
    <source>
        <strain evidence="5 6">BE314</strain>
    </source>
</reference>
<dbReference type="SUPFAM" id="SSF75516">
    <property type="entry name" value="Pheromone-binding domain of LuxR-like quorum-sensing transcription factors"/>
    <property type="match status" value="1"/>
</dbReference>
<dbReference type="Pfam" id="PF03472">
    <property type="entry name" value="Autoind_bind"/>
    <property type="match status" value="1"/>
</dbReference>
<name>A0ABU1YGG0_ROSSA</name>
<evidence type="ECO:0000313" key="5">
    <source>
        <dbReference type="EMBL" id="MDR7267942.1"/>
    </source>
</evidence>
<dbReference type="InterPro" id="IPR036388">
    <property type="entry name" value="WH-like_DNA-bd_sf"/>
</dbReference>
<sequence>MLTSLGAAFRREDYLQPPGANGGAPVLLHEEPPGLEGHLPQPRLQPALLVALMAAETPELRQRTVKALLQSLGFEWLGYGCFSQAGERPVPRSFCTTYADPAWTERYFAESYHLVDPRLPRVPESGLPTLWTLEELEAEAGTPSYLQGLRQRFFDDLRATGARSGVMMGLPSLPGRDRHIVSLISKRPCCDWMSDAVLGQVLTLALCLHEFYSRYTLAPQADGPRHATGTLTPLQSEILARLARGLPDKLIAAQLDLSLHNVDYHMRQLRKRFGVRNRLQLMQAALGPAPHVA</sequence>
<dbReference type="InterPro" id="IPR005143">
    <property type="entry name" value="TF_LuxR_autoind-bd_dom"/>
</dbReference>
<dbReference type="GO" id="GO:0003677">
    <property type="term" value="F:DNA binding"/>
    <property type="evidence" value="ECO:0007669"/>
    <property type="project" value="UniProtKB-KW"/>
</dbReference>
<dbReference type="Proteomes" id="UP001180453">
    <property type="component" value="Unassembled WGS sequence"/>
</dbReference>
<dbReference type="CDD" id="cd06170">
    <property type="entry name" value="LuxR_C_like"/>
    <property type="match status" value="1"/>
</dbReference>
<protein>
    <submittedName>
        <fullName evidence="5">DNA-binding CsgD family transcriptional regulator</fullName>
    </submittedName>
</protein>
<dbReference type="Pfam" id="PF00196">
    <property type="entry name" value="GerE"/>
    <property type="match status" value="1"/>
</dbReference>
<dbReference type="PANTHER" id="PTHR44688">
    <property type="entry name" value="DNA-BINDING TRANSCRIPTIONAL ACTIVATOR DEVR_DOSR"/>
    <property type="match status" value="1"/>
</dbReference>
<dbReference type="Gene3D" id="1.10.10.10">
    <property type="entry name" value="Winged helix-like DNA-binding domain superfamily/Winged helix DNA-binding domain"/>
    <property type="match status" value="1"/>
</dbReference>
<comment type="caution">
    <text evidence="5">The sequence shown here is derived from an EMBL/GenBank/DDBJ whole genome shotgun (WGS) entry which is preliminary data.</text>
</comment>
<dbReference type="PANTHER" id="PTHR44688:SF16">
    <property type="entry name" value="DNA-BINDING TRANSCRIPTIONAL ACTIVATOR DEVR_DOSR"/>
    <property type="match status" value="1"/>
</dbReference>
<dbReference type="RefSeq" id="WP_310260594.1">
    <property type="nucleotide sequence ID" value="NZ_JAVDXU010000001.1"/>
</dbReference>
<dbReference type="InterPro" id="IPR000792">
    <property type="entry name" value="Tscrpt_reg_LuxR_C"/>
</dbReference>
<dbReference type="SUPFAM" id="SSF46894">
    <property type="entry name" value="C-terminal effector domain of the bipartite response regulators"/>
    <property type="match status" value="1"/>
</dbReference>
<evidence type="ECO:0000256" key="3">
    <source>
        <dbReference type="ARBA" id="ARBA00023163"/>
    </source>
</evidence>
<dbReference type="PROSITE" id="PS50043">
    <property type="entry name" value="HTH_LUXR_2"/>
    <property type="match status" value="1"/>
</dbReference>
<dbReference type="SMART" id="SM00421">
    <property type="entry name" value="HTH_LUXR"/>
    <property type="match status" value="1"/>
</dbReference>
<keyword evidence="2 5" id="KW-0238">DNA-binding</keyword>
<dbReference type="EMBL" id="JAVDXU010000001">
    <property type="protein sequence ID" value="MDR7267942.1"/>
    <property type="molecule type" value="Genomic_DNA"/>
</dbReference>
<proteinExistence type="predicted"/>
<keyword evidence="3" id="KW-0804">Transcription</keyword>
<dbReference type="Gene3D" id="3.30.450.80">
    <property type="entry name" value="Transcription factor LuxR-like, autoinducer-binding domain"/>
    <property type="match status" value="1"/>
</dbReference>
<keyword evidence="6" id="KW-1185">Reference proteome</keyword>
<accession>A0ABU1YGG0</accession>
<organism evidence="5 6">
    <name type="scientific">Roseateles saccharophilus</name>
    <name type="common">Pseudomonas saccharophila</name>
    <dbReference type="NCBI Taxonomy" id="304"/>
    <lineage>
        <taxon>Bacteria</taxon>
        <taxon>Pseudomonadati</taxon>
        <taxon>Pseudomonadota</taxon>
        <taxon>Betaproteobacteria</taxon>
        <taxon>Burkholderiales</taxon>
        <taxon>Sphaerotilaceae</taxon>
        <taxon>Roseateles</taxon>
    </lineage>
</organism>
<evidence type="ECO:0000256" key="1">
    <source>
        <dbReference type="ARBA" id="ARBA00023015"/>
    </source>
</evidence>
<evidence type="ECO:0000313" key="6">
    <source>
        <dbReference type="Proteomes" id="UP001180453"/>
    </source>
</evidence>
<gene>
    <name evidence="5" type="ORF">J2X20_000571</name>
</gene>
<keyword evidence="1" id="KW-0805">Transcription regulation</keyword>
<dbReference type="InterPro" id="IPR036693">
    <property type="entry name" value="TF_LuxR_autoind-bd_dom_sf"/>
</dbReference>